<dbReference type="EMBL" id="AP024412">
    <property type="protein sequence ID" value="BCR35130.1"/>
    <property type="molecule type" value="Genomic_DNA"/>
</dbReference>
<comment type="catalytic activity">
    <reaction evidence="9">
        <text>4-CDP-2-C-methyl-D-erythritol + ATP = 4-CDP-2-C-methyl-D-erythritol 2-phosphate + ADP + H(+)</text>
        <dbReference type="Rhea" id="RHEA:18437"/>
        <dbReference type="ChEBI" id="CHEBI:15378"/>
        <dbReference type="ChEBI" id="CHEBI:30616"/>
        <dbReference type="ChEBI" id="CHEBI:57823"/>
        <dbReference type="ChEBI" id="CHEBI:57919"/>
        <dbReference type="ChEBI" id="CHEBI:456216"/>
        <dbReference type="EC" id="2.7.1.148"/>
    </reaction>
</comment>
<evidence type="ECO:0000256" key="4">
    <source>
        <dbReference type="ARBA" id="ARBA00022679"/>
    </source>
</evidence>
<evidence type="ECO:0000256" key="3">
    <source>
        <dbReference type="ARBA" id="ARBA00017473"/>
    </source>
</evidence>
<evidence type="ECO:0000256" key="2">
    <source>
        <dbReference type="ARBA" id="ARBA00012052"/>
    </source>
</evidence>
<dbReference type="SUPFAM" id="SSF54211">
    <property type="entry name" value="Ribosomal protein S5 domain 2-like"/>
    <property type="match status" value="1"/>
</dbReference>
<dbReference type="InterPro" id="IPR036554">
    <property type="entry name" value="GHMP_kinase_C_sf"/>
</dbReference>
<evidence type="ECO:0000259" key="10">
    <source>
        <dbReference type="Pfam" id="PF00288"/>
    </source>
</evidence>
<evidence type="ECO:0000256" key="9">
    <source>
        <dbReference type="HAMAP-Rule" id="MF_00061"/>
    </source>
</evidence>
<dbReference type="InterPro" id="IPR020568">
    <property type="entry name" value="Ribosomal_Su5_D2-typ_SF"/>
</dbReference>
<dbReference type="InterPro" id="IPR004424">
    <property type="entry name" value="IspE"/>
</dbReference>
<gene>
    <name evidence="9 12" type="primary">ispE</name>
    <name evidence="12" type="ORF">MPAN_000230</name>
</gene>
<feature type="active site" evidence="9">
    <location>
        <position position="129"/>
    </location>
</feature>
<evidence type="ECO:0000256" key="8">
    <source>
        <dbReference type="ARBA" id="ARBA00032554"/>
    </source>
</evidence>
<dbReference type="PANTHER" id="PTHR43527">
    <property type="entry name" value="4-DIPHOSPHOCYTIDYL-2-C-METHYL-D-ERYTHRITOL KINASE, CHLOROPLASTIC"/>
    <property type="match status" value="1"/>
</dbReference>
<evidence type="ECO:0000313" key="12">
    <source>
        <dbReference type="EMBL" id="BCR35130.1"/>
    </source>
</evidence>
<dbReference type="Pfam" id="PF00288">
    <property type="entry name" value="GHMP_kinases_N"/>
    <property type="match status" value="1"/>
</dbReference>
<dbReference type="SUPFAM" id="SSF55060">
    <property type="entry name" value="GHMP Kinase, C-terminal domain"/>
    <property type="match status" value="1"/>
</dbReference>
<keyword evidence="5 9" id="KW-0547">Nucleotide-binding</keyword>
<evidence type="ECO:0000256" key="1">
    <source>
        <dbReference type="ARBA" id="ARBA00009684"/>
    </source>
</evidence>
<protein>
    <recommendedName>
        <fullName evidence="3 9">4-diphosphocytidyl-2-C-methyl-D-erythritol kinase</fullName>
        <shortName evidence="9">CMK</shortName>
        <ecNumber evidence="2 9">2.7.1.148</ecNumber>
    </recommendedName>
    <alternativeName>
        <fullName evidence="8 9">4-(cytidine-5'-diphospho)-2-C-methyl-D-erythritol kinase</fullName>
    </alternativeName>
</protein>
<dbReference type="NCBIfam" id="TIGR00154">
    <property type="entry name" value="ispE"/>
    <property type="match status" value="1"/>
</dbReference>
<keyword evidence="6 9" id="KW-0418">Kinase</keyword>
<evidence type="ECO:0000313" key="13">
    <source>
        <dbReference type="Proteomes" id="UP000620133"/>
    </source>
</evidence>
<accession>A0A7U9TH53</accession>
<dbReference type="PIRSF" id="PIRSF010376">
    <property type="entry name" value="IspE"/>
    <property type="match status" value="1"/>
</dbReference>
<evidence type="ECO:0000256" key="5">
    <source>
        <dbReference type="ARBA" id="ARBA00022741"/>
    </source>
</evidence>
<keyword evidence="4 9" id="KW-0808">Transferase</keyword>
<dbReference type="Pfam" id="PF08544">
    <property type="entry name" value="GHMP_kinases_C"/>
    <property type="match status" value="1"/>
</dbReference>
<dbReference type="HAMAP" id="MF_00061">
    <property type="entry name" value="IspE"/>
    <property type="match status" value="1"/>
</dbReference>
<dbReference type="KEGG" id="manr:MPAN_000230"/>
<dbReference type="GO" id="GO:0019288">
    <property type="term" value="P:isopentenyl diphosphate biosynthetic process, methylerythritol 4-phosphate pathway"/>
    <property type="evidence" value="ECO:0007669"/>
    <property type="project" value="UniProtKB-UniRule"/>
</dbReference>
<proteinExistence type="inferred from homology"/>
<keyword evidence="13" id="KW-1185">Reference proteome</keyword>
<dbReference type="PANTHER" id="PTHR43527:SF2">
    <property type="entry name" value="4-DIPHOSPHOCYTIDYL-2-C-METHYL-D-ERYTHRITOL KINASE, CHLOROPLASTIC"/>
    <property type="match status" value="1"/>
</dbReference>
<evidence type="ECO:0000256" key="6">
    <source>
        <dbReference type="ARBA" id="ARBA00022777"/>
    </source>
</evidence>
<dbReference type="UniPathway" id="UPA00056">
    <property type="reaction ID" value="UER00094"/>
</dbReference>
<name>A0A7U9TH53_9MOLU</name>
<dbReference type="Proteomes" id="UP000620133">
    <property type="component" value="Chromosome"/>
</dbReference>
<feature type="domain" description="GHMP kinase N-terminal" evidence="10">
    <location>
        <begin position="59"/>
        <end position="135"/>
    </location>
</feature>
<dbReference type="RefSeq" id="WP_176239006.1">
    <property type="nucleotide sequence ID" value="NZ_AP024412.1"/>
</dbReference>
<dbReference type="GO" id="GO:0050515">
    <property type="term" value="F:4-(cytidine 5'-diphospho)-2-C-methyl-D-erythritol kinase activity"/>
    <property type="evidence" value="ECO:0007669"/>
    <property type="project" value="UniProtKB-UniRule"/>
</dbReference>
<comment type="similarity">
    <text evidence="1 9">Belongs to the GHMP kinase family. IspE subfamily.</text>
</comment>
<dbReference type="InterPro" id="IPR006204">
    <property type="entry name" value="GHMP_kinase_N_dom"/>
</dbReference>
<dbReference type="GO" id="GO:0016114">
    <property type="term" value="P:terpenoid biosynthetic process"/>
    <property type="evidence" value="ECO:0007669"/>
    <property type="project" value="UniProtKB-UniRule"/>
</dbReference>
<keyword evidence="7 9" id="KW-0067">ATP-binding</keyword>
<comment type="function">
    <text evidence="9">Catalyzes the phosphorylation of the position 2 hydroxy group of 4-diphosphocytidyl-2C-methyl-D-erythritol.</text>
</comment>
<keyword evidence="9" id="KW-0414">Isoprene biosynthesis</keyword>
<dbReference type="Gene3D" id="3.30.230.10">
    <property type="match status" value="1"/>
</dbReference>
<dbReference type="InterPro" id="IPR014721">
    <property type="entry name" value="Ribsml_uS5_D2-typ_fold_subgr"/>
</dbReference>
<organism evidence="12 13">
    <name type="scientific">Mariniplasma anaerobium</name>
    <dbReference type="NCBI Taxonomy" id="2735436"/>
    <lineage>
        <taxon>Bacteria</taxon>
        <taxon>Bacillati</taxon>
        <taxon>Mycoplasmatota</taxon>
        <taxon>Mollicutes</taxon>
        <taxon>Acholeplasmatales</taxon>
        <taxon>Acholeplasmataceae</taxon>
        <taxon>Mariniplasma</taxon>
    </lineage>
</organism>
<dbReference type="AlphaFoldDB" id="A0A7U9TH53"/>
<comment type="pathway">
    <text evidence="9">Isoprenoid biosynthesis; isopentenyl diphosphate biosynthesis via DXP pathway; isopentenyl diphosphate from 1-deoxy-D-xylulose 5-phosphate: step 3/6.</text>
</comment>
<evidence type="ECO:0000259" key="11">
    <source>
        <dbReference type="Pfam" id="PF08544"/>
    </source>
</evidence>
<dbReference type="InterPro" id="IPR013750">
    <property type="entry name" value="GHMP_kinase_C_dom"/>
</dbReference>
<feature type="active site" evidence="9">
    <location>
        <position position="9"/>
    </location>
</feature>
<evidence type="ECO:0000256" key="7">
    <source>
        <dbReference type="ARBA" id="ARBA00022840"/>
    </source>
</evidence>
<reference evidence="12" key="1">
    <citation type="submission" date="2021-01" db="EMBL/GenBank/DDBJ databases">
        <title>Draft genome sequence of Acholeplasmataceae bacterium strain Mahy22.</title>
        <authorList>
            <person name="Watanabe M."/>
            <person name="Kojima H."/>
            <person name="Fukui M."/>
        </authorList>
    </citation>
    <scope>NUCLEOTIDE SEQUENCE</scope>
    <source>
        <strain evidence="12">Mahy22</strain>
    </source>
</reference>
<sequence length="273" mass="31082">MIYEKAHAKINLALDVIKKRDDGYHELKMIMVPIELHDQLSFELSDDIKLTSNIDIKDNQVLKTAYLIKDKYKVDTGAHIYLKKDIPIGAGLAGGSSDIAATIRGLNKLWNLNLDKKALEDIALSLGSDTLYCLYQKPAYVYGRGEHLEFIDLPKTGTIFLYYPKIISSTACVFKNHNIIDKQNQFENLLEAYQHQAWDLFYKTTYNALHLTALKCYPELQKAYKIMKNIDDNAFMSGSGSTFFIINSSQKDEEIIKKAQENNIKLVKTSLKA</sequence>
<feature type="domain" description="GHMP kinase C-terminal" evidence="11">
    <location>
        <begin position="195"/>
        <end position="262"/>
    </location>
</feature>
<dbReference type="Gene3D" id="3.30.70.890">
    <property type="entry name" value="GHMP kinase, C-terminal domain"/>
    <property type="match status" value="1"/>
</dbReference>
<dbReference type="GO" id="GO:0005524">
    <property type="term" value="F:ATP binding"/>
    <property type="evidence" value="ECO:0007669"/>
    <property type="project" value="UniProtKB-UniRule"/>
</dbReference>
<feature type="binding site" evidence="9">
    <location>
        <begin position="87"/>
        <end position="97"/>
    </location>
    <ligand>
        <name>ATP</name>
        <dbReference type="ChEBI" id="CHEBI:30616"/>
    </ligand>
</feature>
<dbReference type="EC" id="2.7.1.148" evidence="2 9"/>